<dbReference type="NCBIfam" id="NF033444">
    <property type="entry name" value="BREX_PglZ_5"/>
    <property type="match status" value="1"/>
</dbReference>
<dbReference type="KEGG" id="hsu:HLASF_3009"/>
<proteinExistence type="predicted"/>
<dbReference type="EMBL" id="CP008875">
    <property type="protein sequence ID" value="AKH98635.1"/>
    <property type="molecule type" value="Genomic_DNA"/>
</dbReference>
<dbReference type="AlphaFoldDB" id="A0A0F7PEI4"/>
<protein>
    <submittedName>
        <fullName evidence="1">PglZ domain-containing protein</fullName>
    </submittedName>
</protein>
<dbReference type="PATRIC" id="fig|1604004.4.peg.2277"/>
<dbReference type="Pfam" id="PF08665">
    <property type="entry name" value="PglZ"/>
    <property type="match status" value="1"/>
</dbReference>
<dbReference type="HOGENOM" id="CLU_383408_0_0_2"/>
<evidence type="ECO:0000313" key="2">
    <source>
        <dbReference type="Proteomes" id="UP000069906"/>
    </source>
</evidence>
<dbReference type="Proteomes" id="UP000069906">
    <property type="component" value="Plasmid pHSR2-01"/>
</dbReference>
<gene>
    <name evidence="1" type="ORF">HLASF_3009</name>
</gene>
<accession>A0A0F7PEI4</accession>
<reference evidence="1 2" key="1">
    <citation type="submission" date="2014-06" db="EMBL/GenBank/DDBJ databases">
        <title>Secret life of haloarchaea: discovery of obligatory anaerobic haloarchaea growing by dissimilatory sulfur reduction.</title>
        <authorList>
            <person name="Sorokin D.Y."/>
            <person name="Kublanov I.V."/>
            <person name="Gavrilov S.N."/>
            <person name="Ferrer M."/>
            <person name="Golyshin P.N."/>
            <person name="Messina E."/>
            <person name="La Cono V."/>
            <person name="Yakimov M.M."/>
        </authorList>
    </citation>
    <scope>NUCLEOTIDE SEQUENCE [LARGE SCALE GENOMIC DNA]</scope>
    <source>
        <strain evidence="1 2">HSR2</strain>
        <plasmid evidence="1 2">pHSR2-01</plasmid>
    </source>
</reference>
<keyword evidence="2" id="KW-1185">Reference proteome</keyword>
<sequence>MIMPATKTLPQSATEVLERAIDDAPDDDPVVLWWDDGGYLRDVVERVSQSLGCAFYAAEQTPLELREDAPREQTVWYVPQPYTDDVDWFRDVENTGGVIEQHVGKLAAHCFENDRLQAASIRTAYEDAAADDRDHVANILRQGLDGDGGLPSLQALQTKIVLDGHEDPVQFVLEHGAENLPEDAEDLLKIRDLLVDKGVTAVAGVTDGKELVRRTRRWAVAEWLVDAGLNASVLEAEYRPESRSGLGITRPELQSLLSKVGAERSVELAEIYLDPSTRFWHDVLRTHEDPWTLADCPVDASLEHELWDDWTQSFHDGEYETCATKASRRQERLESAYGDVPWTQVWAQALEVANLAHELETWEERSDTTDVVELYGDVDDGTWQIDNAVFNLIISGEPEQFLPDEHPATATLDDVRTSLTESRYLEYLSDLGDLVVDQIEAGSPFVGENYAHQFFNQEQEHLQSGQSVALFIVDALRFDLAHELAESVRRELPSLEVDETPWVGTLPSDTEFGKAALTPGGKFSFNIELDDGELIPERNGRKITNYQREQLLKDDGWNYIMQSEDQESGWGETRVAFYWNDIDKAGEEELTDFEGVFSDRIDEITRIIREKLGNNGFDRAYILADHGFVSLPQNIDIDDIHPPDEAEKVTRRWVAGKNLDEDAPGVLLDENAHLGYLDDETKISALADPIQRFRNQGLPDARFYHGGVLPQEFVLNFVTITQE</sequence>
<keyword evidence="1" id="KW-0614">Plasmid</keyword>
<geneLocation type="plasmid" evidence="1 2">
    <name>pHSR2-01</name>
</geneLocation>
<organism evidence="1 2">
    <name type="scientific">Halanaeroarchaeum sulfurireducens</name>
    <dbReference type="NCBI Taxonomy" id="1604004"/>
    <lineage>
        <taxon>Archaea</taxon>
        <taxon>Methanobacteriati</taxon>
        <taxon>Methanobacteriota</taxon>
        <taxon>Stenosarchaea group</taxon>
        <taxon>Halobacteria</taxon>
        <taxon>Halobacteriales</taxon>
        <taxon>Halobacteriaceae</taxon>
        <taxon>Halanaeroarchaeum</taxon>
    </lineage>
</organism>
<name>A0A0F7PEI4_9EURY</name>
<evidence type="ECO:0000313" key="1">
    <source>
        <dbReference type="EMBL" id="AKH98635.1"/>
    </source>
</evidence>